<dbReference type="Proteomes" id="UP000017786">
    <property type="component" value="Chromosome"/>
</dbReference>
<dbReference type="SUPFAM" id="SSF51735">
    <property type="entry name" value="NAD(P)-binding Rossmann-fold domains"/>
    <property type="match status" value="1"/>
</dbReference>
<evidence type="ECO:0000313" key="2">
    <source>
        <dbReference type="EMBL" id="AGZ50267.1"/>
    </source>
</evidence>
<dbReference type="InterPro" id="IPR036291">
    <property type="entry name" value="NAD(P)-bd_dom_sf"/>
</dbReference>
<protein>
    <submittedName>
        <fullName evidence="2">Dihydrodipicolinate reductase</fullName>
    </submittedName>
</protein>
<gene>
    <name evidence="2" type="ORF">MKAN_08225</name>
</gene>
<dbReference type="KEGG" id="mkn:MKAN_08225"/>
<dbReference type="EMBL" id="CP006835">
    <property type="protein sequence ID" value="AGZ50267.1"/>
    <property type="molecule type" value="Genomic_DNA"/>
</dbReference>
<dbReference type="HOGENOM" id="CLU_050509_0_0_11"/>
<dbReference type="Gene3D" id="3.40.50.720">
    <property type="entry name" value="NAD(P)-binding Rossmann-like Domain"/>
    <property type="match status" value="1"/>
</dbReference>
<feature type="domain" description="2,4-diaminopentanoate dehydrogenase C-terminal" evidence="1">
    <location>
        <begin position="150"/>
        <end position="355"/>
    </location>
</feature>
<name>U5WMU4_MYCKA</name>
<organism evidence="2 3">
    <name type="scientific">Mycobacterium kansasii ATCC 12478</name>
    <dbReference type="NCBI Taxonomy" id="557599"/>
    <lineage>
        <taxon>Bacteria</taxon>
        <taxon>Bacillati</taxon>
        <taxon>Actinomycetota</taxon>
        <taxon>Actinomycetes</taxon>
        <taxon>Mycobacteriales</taxon>
        <taxon>Mycobacteriaceae</taxon>
        <taxon>Mycobacterium</taxon>
    </lineage>
</organism>
<dbReference type="CDD" id="cd24146">
    <property type="entry name" value="nat-AmDH_N_like"/>
    <property type="match status" value="1"/>
</dbReference>
<sequence>MSAREEGEFEDMGLRVVQWATGSVGVAAIKGVLEHPELELAGCWVHSEAKNGKDVGEIIGTAPLGVVATNSVDDILALDADAVVYAPLLPSVDEVAALLCSGKNVVTPVGWFYPSEKEAAPLEVAAQAGNATLHGAGIGPGAATELFPLLLSVMSTGVTFVRSEEFSDLRSYGAPDVLRYVMGFGGTPDSALTGPMQKLLDGGFMQSVRLCVDRLGFAADPKIRASQEVAVATAPIDSPIGIIEPGQVAGRRFHWEALVGDKVVVEITVNWLMGSENLDPPWSFGPAGERYEIEVRGNPDTFVTVKGWQPESVAAGLQSNPGIVATAAHCVNAIPATCAAPAGIQSFFDLPLITARAAPELSR</sequence>
<dbReference type="eggNOG" id="COG3804">
    <property type="taxonomic scope" value="Bacteria"/>
</dbReference>
<dbReference type="Pfam" id="PF19328">
    <property type="entry name" value="DAP_DH_C"/>
    <property type="match status" value="1"/>
</dbReference>
<evidence type="ECO:0000259" key="1">
    <source>
        <dbReference type="Pfam" id="PF19328"/>
    </source>
</evidence>
<evidence type="ECO:0000313" key="3">
    <source>
        <dbReference type="Proteomes" id="UP000017786"/>
    </source>
</evidence>
<reference evidence="2 3" key="1">
    <citation type="submission" date="2013-10" db="EMBL/GenBank/DDBJ databases">
        <title>Genome sequence of Mycobacterium kansasii.</title>
        <authorList>
            <consortium name="McGill University Mycobacterium genome consortium"/>
            <person name="Veyrier F.J."/>
            <person name="Behr M.A."/>
        </authorList>
    </citation>
    <scope>NUCLEOTIDE SEQUENCE [LARGE SCALE GENOMIC DNA]</scope>
    <source>
        <strain evidence="2 3">ATCC 12478</strain>
    </source>
</reference>
<accession>U5WMU4</accession>
<dbReference type="AlphaFoldDB" id="U5WMU4"/>
<dbReference type="InterPro" id="IPR045760">
    <property type="entry name" value="DAP_DH_C"/>
</dbReference>
<proteinExistence type="predicted"/>